<sequence length="94" mass="10918">MSHEAFGWQTLSYKIISRLSEQMNSLVFLLWGKHARKLSYLIDAQKHLVLESAHPSPKVKSARMPFIGCNHFVRTNLFLTEHGKDPINWNILNE</sequence>
<accession>A0A2L2QEF9</accession>
<organism evidence="1">
    <name type="scientific">Human herpesvirus 6B</name>
    <name type="common">HHV-6 variant B</name>
    <name type="synonym">Human B lymphotropic virus</name>
    <dbReference type="NCBI Taxonomy" id="32604"/>
    <lineage>
        <taxon>Viruses</taxon>
        <taxon>Duplodnaviria</taxon>
        <taxon>Heunggongvirae</taxon>
        <taxon>Peploviricota</taxon>
        <taxon>Herviviricetes</taxon>
        <taxon>Herpesvirales</taxon>
        <taxon>Orthoherpesviridae</taxon>
        <taxon>Betaherpesvirinae</taxon>
        <taxon>Roseolovirus</taxon>
        <taxon>Roseolovirus humanbeta6b</taxon>
    </lineage>
</organism>
<dbReference type="InterPro" id="IPR036895">
    <property type="entry name" value="Uracil-DNA_glycosylase-like_sf"/>
</dbReference>
<name>A0A2L2QEF9_HHV6H</name>
<dbReference type="EMBL" id="MF994829">
    <property type="protein sequence ID" value="AVI09407.1"/>
    <property type="molecule type" value="Genomic_DNA"/>
</dbReference>
<dbReference type="EC" id="3.2.2.27" evidence="1"/>
<evidence type="ECO:0000313" key="1">
    <source>
        <dbReference type="EMBL" id="AVI09407.1"/>
    </source>
</evidence>
<proteinExistence type="predicted"/>
<protein>
    <submittedName>
        <fullName evidence="1">Uracil-DNA glycosylase</fullName>
        <ecNumber evidence="1">3.2.2.27</ecNumber>
    </submittedName>
</protein>
<dbReference type="PANTHER" id="PTHR11264:SF0">
    <property type="entry name" value="URACIL-DNA GLYCOSYLASE"/>
    <property type="match status" value="1"/>
</dbReference>
<dbReference type="InterPro" id="IPR002043">
    <property type="entry name" value="UDG_fam1"/>
</dbReference>
<dbReference type="Gene3D" id="3.40.470.10">
    <property type="entry name" value="Uracil-DNA glycosylase-like domain"/>
    <property type="match status" value="1"/>
</dbReference>
<dbReference type="SUPFAM" id="SSF52141">
    <property type="entry name" value="Uracil-DNA glycosylase-like"/>
    <property type="match status" value="1"/>
</dbReference>
<organismHost>
    <name type="scientific">Homo sapiens</name>
    <name type="common">Human</name>
    <dbReference type="NCBI Taxonomy" id="9606"/>
</organismHost>
<keyword evidence="1" id="KW-0326">Glycosidase</keyword>
<dbReference type="GO" id="GO:0097510">
    <property type="term" value="P:base-excision repair, AP site formation via deaminated base removal"/>
    <property type="evidence" value="ECO:0007669"/>
    <property type="project" value="TreeGrafter"/>
</dbReference>
<reference evidence="1" key="1">
    <citation type="journal article" date="2018" name="J. Virol.">
        <title>Copy number heterogeneity, large origin tandem repeats, and interspecies recombination in HHV-6A and HHV-6B reference strains.</title>
        <authorList>
            <person name="Greninger A.L."/>
            <person name="Roychoudhury P."/>
            <person name="Makhsous N."/>
            <person name="Hanson D."/>
            <person name="Chase J."/>
            <person name="Krueger G."/>
            <person name="Xie H."/>
            <person name="Huang M.-L."/>
            <person name="Saunders L."/>
            <person name="Ablashi D."/>
            <person name="Koelle D.M."/>
            <person name="Cook L."/>
            <person name="Jerome K.R."/>
        </authorList>
    </citation>
    <scope>NUCLEOTIDE SEQUENCE</scope>
    <source>
        <strain evidence="1">Z29</strain>
    </source>
</reference>
<dbReference type="PANTHER" id="PTHR11264">
    <property type="entry name" value="URACIL-DNA GLYCOSYLASE"/>
    <property type="match status" value="1"/>
</dbReference>
<keyword evidence="1" id="KW-0378">Hydrolase</keyword>
<dbReference type="GO" id="GO:0004844">
    <property type="term" value="F:uracil DNA N-glycosylase activity"/>
    <property type="evidence" value="ECO:0007669"/>
    <property type="project" value="UniProtKB-EC"/>
</dbReference>